<dbReference type="InterPro" id="IPR049730">
    <property type="entry name" value="SNF2/RAD54-like_C"/>
</dbReference>
<dbReference type="Gene3D" id="3.40.50.10810">
    <property type="entry name" value="Tandem AAA-ATPase domain"/>
    <property type="match status" value="1"/>
</dbReference>
<evidence type="ECO:0000313" key="6">
    <source>
        <dbReference type="Proteomes" id="UP000594034"/>
    </source>
</evidence>
<dbReference type="PANTHER" id="PTHR10799">
    <property type="entry name" value="SNF2/RAD54 HELICASE FAMILY"/>
    <property type="match status" value="1"/>
</dbReference>
<keyword evidence="2 5" id="KW-0347">Helicase</keyword>
<evidence type="ECO:0000313" key="5">
    <source>
        <dbReference type="EMBL" id="QFI54194.1"/>
    </source>
</evidence>
<dbReference type="GO" id="GO:0016787">
    <property type="term" value="F:hydrolase activity"/>
    <property type="evidence" value="ECO:0007669"/>
    <property type="project" value="UniProtKB-KW"/>
</dbReference>
<dbReference type="GO" id="GO:0004386">
    <property type="term" value="F:helicase activity"/>
    <property type="evidence" value="ECO:0007669"/>
    <property type="project" value="UniProtKB-KW"/>
</dbReference>
<organism evidence="5 6">
    <name type="scientific">Aeromonas simiae</name>
    <dbReference type="NCBI Taxonomy" id="218936"/>
    <lineage>
        <taxon>Bacteria</taxon>
        <taxon>Pseudomonadati</taxon>
        <taxon>Pseudomonadota</taxon>
        <taxon>Gammaproteobacteria</taxon>
        <taxon>Aeromonadales</taxon>
        <taxon>Aeromonadaceae</taxon>
        <taxon>Aeromonas</taxon>
    </lineage>
</organism>
<sequence>MPFPQSGSCFVLRLSSLQYDILTTLLVRRPLSTTHLVALFPGCSDALAELVREDLVRERGEGVWAIAAQGTLSLLLAIRSGRCPEPAWPEALGWLASLLEGTEHLPAALPPLLTELLDEPSAGALLAPAAPAWQALMVDYWAAQALLEARPIDIESTRLTPAAQARLALWQGEEAWWLEQAADLPHWRAFSALWSHDEVALTQLEEAWQTRPDAPLFSSLVWLGLAQQHDPVLAMRERKGTLGLCGHQSVLADALLQWDGERHSVGLFEMLQLPPDEIFWGHLWIDLCALSRHGESSAALQALRKWPLDDLLGATARHRLMALCQELLRLLLGMPVARGVLAGIDTWREEEEEEGSQGQPAGWLGWLQGIGRSSQLGKIKERLVWNLSAEGPTLECRIQKLGVKGEWTAGRRVDLALLAAQHPSLLDEQDWALLHQFGQEGRHWSPEFWGLLAAHPQLYNVQGQRLQLALTQPLLYLTQEGAIRLYPEVGQGATVLPLAADLWQVVQLPPELSEWLPVDRRWPVAELPALADRLNALETLHWCAEEAALGGNARLHPWPGEPGVQLDWRKGVLSLSCVTQGERTPTLPLGHGDAVVRSDVRSADYWQRDMAAEQAQWQHLCQSLGLARPRLAWQLEEEEAIDAIGLLPEWVAKGVKIFWHDQSQRLRNLDETTLSLRIEQRQEWFALEGSVALDEHQVLDLRLLLRQFRPGQKTVMLDEHTSLLLSDQLSERLTLLGAMLDEEQRFSRRLAYPLMRLLSAMSTQGDKAWSELQAEWAEPATCPAPLLEGLRDYQREGVNWLATLARHGFGACLADDMGLGKTLQALTMLRMRASEGPALVVVPKSVLTNWQEEAARFAPELEVVTLDQSYGCAHLVQEARAGQLVLINYGLLSSLSEPLKKVSWASLVIDEAQQIKNAGTQRAKILTQLDGAFRLALSGTPVENHLGELWSLFAFINPGLLGSQRDFKRRFGRAGRDPQHMALLRSVIHPFVLRRLKQEVLSELPEKTEIVHHIALSQAERELYEATRREVVQRIQSSDGRTLMHVLSGLTRLRRLCCSPHLVLPDWQAESSKLDEAMALLEEAIDGGHRVLVFSQFVDLLTLLRQRLEERNWEYCYLDGACSMKERQQAISRFRDEAVPLFLISLKAGGTGLNLTQADTVLHLDPWWNPAVEDQASDRAHRMGQTQPVTVYRLVCAETVEEKIVALHGEKRALADSLLSGQSQAGPLDIESLRNLLLG</sequence>
<keyword evidence="2 5" id="KW-0547">Nucleotide-binding</keyword>
<dbReference type="PROSITE" id="PS51192">
    <property type="entry name" value="HELICASE_ATP_BIND_1"/>
    <property type="match status" value="1"/>
</dbReference>
<dbReference type="InterPro" id="IPR001650">
    <property type="entry name" value="Helicase_C-like"/>
</dbReference>
<dbReference type="SMART" id="SM00487">
    <property type="entry name" value="DEXDc"/>
    <property type="match status" value="1"/>
</dbReference>
<dbReference type="KEGG" id="asim:FE240_05505"/>
<dbReference type="SMART" id="SM00490">
    <property type="entry name" value="HELICc"/>
    <property type="match status" value="1"/>
</dbReference>
<dbReference type="AlphaFoldDB" id="A0A5J6WV93"/>
<evidence type="ECO:0000259" key="3">
    <source>
        <dbReference type="PROSITE" id="PS51192"/>
    </source>
</evidence>
<dbReference type="InterPro" id="IPR027417">
    <property type="entry name" value="P-loop_NTPase"/>
</dbReference>
<evidence type="ECO:0000259" key="4">
    <source>
        <dbReference type="PROSITE" id="PS51194"/>
    </source>
</evidence>
<gene>
    <name evidence="5" type="ORF">FE240_05505</name>
</gene>
<dbReference type="SUPFAM" id="SSF52540">
    <property type="entry name" value="P-loop containing nucleoside triphosphate hydrolases"/>
    <property type="match status" value="2"/>
</dbReference>
<dbReference type="Pfam" id="PF00176">
    <property type="entry name" value="SNF2-rel_dom"/>
    <property type="match status" value="1"/>
</dbReference>
<accession>A0A5J6WV93</accession>
<evidence type="ECO:0000256" key="2">
    <source>
        <dbReference type="ARBA" id="ARBA00022806"/>
    </source>
</evidence>
<dbReference type="Proteomes" id="UP000594034">
    <property type="component" value="Chromosome"/>
</dbReference>
<dbReference type="InterPro" id="IPR000330">
    <property type="entry name" value="SNF2_N"/>
</dbReference>
<reference evidence="5 6" key="1">
    <citation type="submission" date="2019-05" db="EMBL/GenBank/DDBJ databases">
        <title>OXA-830, a novel chromosomally encoded expanded-spectrum class D beta-lactamase in Aeromonas simiae.</title>
        <authorList>
            <person name="Zhou W."/>
            <person name="Chen Q."/>
        </authorList>
    </citation>
    <scope>NUCLEOTIDE SEQUENCE [LARGE SCALE GENOMIC DNA]</scope>
    <source>
        <strain evidence="5 6">A6</strain>
    </source>
</reference>
<dbReference type="InterPro" id="IPR014001">
    <property type="entry name" value="Helicase_ATP-bd"/>
</dbReference>
<feature type="domain" description="Helicase C-terminal" evidence="4">
    <location>
        <begin position="1073"/>
        <end position="1234"/>
    </location>
</feature>
<name>A0A5J6WV93_9GAMM</name>
<dbReference type="CDD" id="cd18793">
    <property type="entry name" value="SF2_C_SNF"/>
    <property type="match status" value="1"/>
</dbReference>
<evidence type="ECO:0000256" key="1">
    <source>
        <dbReference type="ARBA" id="ARBA00022801"/>
    </source>
</evidence>
<keyword evidence="6" id="KW-1185">Reference proteome</keyword>
<dbReference type="Gene3D" id="3.40.50.300">
    <property type="entry name" value="P-loop containing nucleotide triphosphate hydrolases"/>
    <property type="match status" value="1"/>
</dbReference>
<dbReference type="EMBL" id="CP040449">
    <property type="protein sequence ID" value="QFI54194.1"/>
    <property type="molecule type" value="Genomic_DNA"/>
</dbReference>
<protein>
    <submittedName>
        <fullName evidence="5">DEAD/DEAH box helicase</fullName>
    </submittedName>
</protein>
<keyword evidence="1" id="KW-0378">Hydrolase</keyword>
<dbReference type="InterPro" id="IPR038718">
    <property type="entry name" value="SNF2-like_sf"/>
</dbReference>
<dbReference type="GO" id="GO:0005524">
    <property type="term" value="F:ATP binding"/>
    <property type="evidence" value="ECO:0007669"/>
    <property type="project" value="InterPro"/>
</dbReference>
<keyword evidence="2 5" id="KW-0067">ATP-binding</keyword>
<dbReference type="PROSITE" id="PS51194">
    <property type="entry name" value="HELICASE_CTER"/>
    <property type="match status" value="1"/>
</dbReference>
<feature type="domain" description="Helicase ATP-binding" evidence="3">
    <location>
        <begin position="802"/>
        <end position="959"/>
    </location>
</feature>
<proteinExistence type="predicted"/>
<dbReference type="Pfam" id="PF00271">
    <property type="entry name" value="Helicase_C"/>
    <property type="match status" value="1"/>
</dbReference>